<accession>A0ABZ1HXT4</accession>
<dbReference type="RefSeq" id="WP_326565357.1">
    <property type="nucleotide sequence ID" value="NZ_CP142149.1"/>
</dbReference>
<protein>
    <submittedName>
        <fullName evidence="1">Uncharacterized protein</fullName>
    </submittedName>
</protein>
<sequence>MGLEYEADTRVAQWLVETGAGGRLVLFGPKGFEAYARVRFIRDPQRPGEREADVTLARSHKSDLWQTQRVIARLTEFTTTDHGYFAVWDGYSDLPLPTYDGLFELPHRRYAIFKGPLNAIDDWVTDMGAQHPPAFVWPTDRAWCFAADVDPHWAGVGAARDAIRALTADEELDAIEADPEQQQPHYG</sequence>
<organism evidence="1 2">
    <name type="scientific">Amycolatopsis rhabdoformis</name>
    <dbReference type="NCBI Taxonomy" id="1448059"/>
    <lineage>
        <taxon>Bacteria</taxon>
        <taxon>Bacillati</taxon>
        <taxon>Actinomycetota</taxon>
        <taxon>Actinomycetes</taxon>
        <taxon>Pseudonocardiales</taxon>
        <taxon>Pseudonocardiaceae</taxon>
        <taxon>Amycolatopsis</taxon>
    </lineage>
</organism>
<gene>
    <name evidence="1" type="ORF">VSH64_26280</name>
</gene>
<reference evidence="1 2" key="1">
    <citation type="journal article" date="2015" name="Int. J. Syst. Evol. Microbiol.">
        <title>Amycolatopsis rhabdoformis sp. nov., an actinomycete isolated from a tropical forest soil.</title>
        <authorList>
            <person name="Souza W.R."/>
            <person name="Silva R.E."/>
            <person name="Goodfellow M."/>
            <person name="Busarakam K."/>
            <person name="Figueiro F.S."/>
            <person name="Ferreira D."/>
            <person name="Rodrigues-Filho E."/>
            <person name="Moraes L.A.B."/>
            <person name="Zucchi T.D."/>
        </authorList>
    </citation>
    <scope>NUCLEOTIDE SEQUENCE [LARGE SCALE GENOMIC DNA]</scope>
    <source>
        <strain evidence="1 2">NCIMB 14900</strain>
    </source>
</reference>
<dbReference type="EMBL" id="CP142149">
    <property type="protein sequence ID" value="WSE26388.1"/>
    <property type="molecule type" value="Genomic_DNA"/>
</dbReference>
<keyword evidence="2" id="KW-1185">Reference proteome</keyword>
<name>A0ABZ1HXT4_9PSEU</name>
<evidence type="ECO:0000313" key="1">
    <source>
        <dbReference type="EMBL" id="WSE26388.1"/>
    </source>
</evidence>
<proteinExistence type="predicted"/>
<dbReference type="Proteomes" id="UP001330812">
    <property type="component" value="Chromosome"/>
</dbReference>
<evidence type="ECO:0000313" key="2">
    <source>
        <dbReference type="Proteomes" id="UP001330812"/>
    </source>
</evidence>